<dbReference type="Gene3D" id="2.40.10.10">
    <property type="entry name" value="Trypsin-like serine proteases"/>
    <property type="match status" value="2"/>
</dbReference>
<evidence type="ECO:0000259" key="38">
    <source>
        <dbReference type="PROSITE" id="PS51744"/>
    </source>
</evidence>
<evidence type="ECO:0000259" key="37">
    <source>
        <dbReference type="PROSITE" id="PS51436"/>
    </source>
</evidence>
<dbReference type="Pfam" id="PF00271">
    <property type="entry name" value="Helicase_C"/>
    <property type="match status" value="1"/>
</dbReference>
<dbReference type="PROSITE" id="PS51194">
    <property type="entry name" value="HELICASE_CTER"/>
    <property type="match status" value="1"/>
</dbReference>
<evidence type="ECO:0000256" key="18">
    <source>
        <dbReference type="ARBA" id="ARBA00022679"/>
    </source>
</evidence>
<protein>
    <recommendedName>
        <fullName evidence="6">Genome polyprotein</fullName>
    </recommendedName>
</protein>
<evidence type="ECO:0000256" key="19">
    <source>
        <dbReference type="ARBA" id="ARBA00022695"/>
    </source>
</evidence>
<organism evidence="40 41">
    <name type="scientific">Hippeastrum mosaic virus</name>
    <dbReference type="NCBI Taxonomy" id="421010"/>
    <lineage>
        <taxon>Viruses</taxon>
        <taxon>Riboviria</taxon>
        <taxon>Orthornavirae</taxon>
        <taxon>Pisuviricota</taxon>
        <taxon>Stelpaviricetes</taxon>
        <taxon>Patatavirales</taxon>
        <taxon>Potyviridae</taxon>
        <taxon>Potyvirus</taxon>
        <taxon>Potyvirus hippeastri</taxon>
    </lineage>
</organism>
<keyword evidence="21" id="KW-0378">Hydrolase</keyword>
<evidence type="ECO:0000256" key="33">
    <source>
        <dbReference type="RuleBase" id="RU003351"/>
    </source>
</evidence>
<dbReference type="EMBL" id="JQ395040">
    <property type="protein sequence ID" value="AFJ92905.1"/>
    <property type="molecule type" value="Genomic_RNA"/>
</dbReference>
<keyword evidence="25" id="KW-0946">Virion</keyword>
<evidence type="ECO:0000256" key="17">
    <source>
        <dbReference type="ARBA" id="ARBA00022670"/>
    </source>
</evidence>
<keyword evidence="13" id="KW-0167">Capsid protein</keyword>
<dbReference type="Gene3D" id="3.90.70.150">
    <property type="entry name" value="Helper component proteinase"/>
    <property type="match status" value="1"/>
</dbReference>
<evidence type="ECO:0000256" key="31">
    <source>
        <dbReference type="ARBA" id="ARBA00045403"/>
    </source>
</evidence>
<keyword evidence="18" id="KW-0808">Transferase</keyword>
<keyword evidence="26" id="KW-0693">Viral RNA replication</keyword>
<keyword evidence="41" id="KW-1185">Reference proteome</keyword>
<evidence type="ECO:0000256" key="32">
    <source>
        <dbReference type="PROSITE-ProRule" id="PRU01080"/>
    </source>
</evidence>
<evidence type="ECO:0000256" key="25">
    <source>
        <dbReference type="ARBA" id="ARBA00022844"/>
    </source>
</evidence>
<feature type="domain" description="Peptidase C4" evidence="37">
    <location>
        <begin position="2140"/>
        <end position="2358"/>
    </location>
</feature>
<feature type="domain" description="Helicase ATP-binding" evidence="35">
    <location>
        <begin position="1331"/>
        <end position="1483"/>
    </location>
</feature>
<dbReference type="Pfam" id="PF00767">
    <property type="entry name" value="Poty_coat"/>
    <property type="match status" value="1"/>
</dbReference>
<dbReference type="GO" id="GO:0019029">
    <property type="term" value="C:helical viral capsid"/>
    <property type="evidence" value="ECO:0007669"/>
    <property type="project" value="UniProtKB-KW"/>
</dbReference>
<dbReference type="InterPro" id="IPR001730">
    <property type="entry name" value="Potyv_NIa-pro_dom"/>
</dbReference>
<evidence type="ECO:0000256" key="27">
    <source>
        <dbReference type="ARBA" id="ARBA00023280"/>
    </source>
</evidence>
<dbReference type="Pfam" id="PF08440">
    <property type="entry name" value="Poty_PP"/>
    <property type="match status" value="1"/>
</dbReference>
<dbReference type="Pfam" id="PF00680">
    <property type="entry name" value="RdRP_1"/>
    <property type="match status" value="1"/>
</dbReference>
<evidence type="ECO:0000259" key="34">
    <source>
        <dbReference type="PROSITE" id="PS50507"/>
    </source>
</evidence>
<dbReference type="SUPFAM" id="SSF56672">
    <property type="entry name" value="DNA/RNA polymerases"/>
    <property type="match status" value="1"/>
</dbReference>
<dbReference type="InterPro" id="IPR014001">
    <property type="entry name" value="Helicase_ATP-bd"/>
</dbReference>
<keyword evidence="23" id="KW-0788">Thiol protease</keyword>
<evidence type="ECO:0000256" key="14">
    <source>
        <dbReference type="ARBA" id="ARBA00022562"/>
    </source>
</evidence>
<evidence type="ECO:0000256" key="12">
    <source>
        <dbReference type="ARBA" id="ARBA00022553"/>
    </source>
</evidence>
<dbReference type="PROSITE" id="PS51744">
    <property type="entry name" value="HC_PRO_CPD"/>
    <property type="match status" value="1"/>
</dbReference>
<dbReference type="SUPFAM" id="SSF50494">
    <property type="entry name" value="Trypsin-like serine proteases"/>
    <property type="match status" value="1"/>
</dbReference>
<dbReference type="Pfam" id="PF01577">
    <property type="entry name" value="Peptidase_S30"/>
    <property type="match status" value="1"/>
</dbReference>
<keyword evidence="16" id="KW-1090">Inhibition of host innate immune response by virus</keyword>
<keyword evidence="8" id="KW-0696">RNA-directed RNA polymerase</keyword>
<dbReference type="CDD" id="cd23175">
    <property type="entry name" value="ps-ssRNAv_Potyviridae_RdRp"/>
    <property type="match status" value="1"/>
</dbReference>
<feature type="active site" description="For helper component proteinase activity" evidence="32">
    <location>
        <position position="746"/>
    </location>
</feature>
<dbReference type="KEGG" id="vg:12978528"/>
<evidence type="ECO:0000256" key="3">
    <source>
        <dbReference type="ARBA" id="ARBA00004147"/>
    </source>
</evidence>
<evidence type="ECO:0000256" key="30">
    <source>
        <dbReference type="ARBA" id="ARBA00034108"/>
    </source>
</evidence>
<evidence type="ECO:0000256" key="10">
    <source>
        <dbReference type="ARBA" id="ARBA00022497"/>
    </source>
</evidence>
<dbReference type="Pfam" id="PF00270">
    <property type="entry name" value="DEAD"/>
    <property type="match status" value="1"/>
</dbReference>
<feature type="domain" description="Peptidase C6" evidence="38">
    <location>
        <begin position="665"/>
        <end position="787"/>
    </location>
</feature>
<evidence type="ECO:0000256" key="26">
    <source>
        <dbReference type="ARBA" id="ARBA00022953"/>
    </source>
</evidence>
<evidence type="ECO:0000256" key="23">
    <source>
        <dbReference type="ARBA" id="ARBA00022807"/>
    </source>
</evidence>
<dbReference type="InterPro" id="IPR043128">
    <property type="entry name" value="Rev_trsase/Diguanyl_cyclase"/>
</dbReference>
<evidence type="ECO:0000256" key="9">
    <source>
        <dbReference type="ARBA" id="ARBA00022488"/>
    </source>
</evidence>
<dbReference type="GO" id="GO:0003723">
    <property type="term" value="F:RNA binding"/>
    <property type="evidence" value="ECO:0007669"/>
    <property type="project" value="InterPro"/>
</dbReference>
<evidence type="ECO:0000256" key="11">
    <source>
        <dbReference type="ARBA" id="ARBA00022520"/>
    </source>
</evidence>
<dbReference type="GO" id="GO:0003968">
    <property type="term" value="F:RNA-directed RNA polymerase activity"/>
    <property type="evidence" value="ECO:0007669"/>
    <property type="project" value="UniProtKB-KW"/>
</dbReference>
<dbReference type="SMART" id="SM00490">
    <property type="entry name" value="HELICc"/>
    <property type="match status" value="1"/>
</dbReference>
<keyword evidence="9" id="KW-1036">Host cytoplasmic vesicle</keyword>
<dbReference type="Proteomes" id="UP000202934">
    <property type="component" value="Segment"/>
</dbReference>
<accession>I2E5K1</accession>
<dbReference type="Pfam" id="PF00863">
    <property type="entry name" value="Peptidase_C4"/>
    <property type="match status" value="1"/>
</dbReference>
<evidence type="ECO:0000256" key="2">
    <source>
        <dbReference type="ARBA" id="ARBA00001848"/>
    </source>
</evidence>
<dbReference type="Pfam" id="PF00851">
    <property type="entry name" value="Peptidase_C6"/>
    <property type="match status" value="1"/>
</dbReference>
<dbReference type="InterPro" id="IPR042308">
    <property type="entry name" value="HC_PRO_CPD_sf"/>
</dbReference>
<keyword evidence="14" id="KW-1048">Host nucleus</keyword>
<dbReference type="GO" id="GO:0052170">
    <property type="term" value="P:symbiont-mediated suppression of host innate immune response"/>
    <property type="evidence" value="ECO:0007669"/>
    <property type="project" value="UniProtKB-KW"/>
</dbReference>
<proteinExistence type="inferred from homology"/>
<dbReference type="InterPro" id="IPR009003">
    <property type="entry name" value="Peptidase_S1_PA"/>
</dbReference>
<dbReference type="GO" id="GO:0042025">
    <property type="term" value="C:host cell nucleus"/>
    <property type="evidence" value="ECO:0007669"/>
    <property type="project" value="UniProtKB-SubCell"/>
</dbReference>
<dbReference type="GO" id="GO:0005198">
    <property type="term" value="F:structural molecule activity"/>
    <property type="evidence" value="ECO:0007669"/>
    <property type="project" value="InterPro"/>
</dbReference>
<dbReference type="PRINTS" id="PR00966">
    <property type="entry name" value="NIAPOTYPTASE"/>
</dbReference>
<dbReference type="SMART" id="SM00487">
    <property type="entry name" value="DEXDc"/>
    <property type="match status" value="1"/>
</dbReference>
<keyword evidence="10" id="KW-1139">Helical capsid protein</keyword>
<evidence type="ECO:0000259" key="39">
    <source>
        <dbReference type="PROSITE" id="PS51871"/>
    </source>
</evidence>
<keyword evidence="20" id="KW-0547">Nucleotide-binding</keyword>
<keyword evidence="12" id="KW-0597">Phosphoprotein</keyword>
<comment type="function">
    <text evidence="28">Involved in aphid transmission, cell-to-cell and systemis movement, encapsidation of the viral RNA and in the regulation of viral RNA amplification.</text>
</comment>
<dbReference type="InterPro" id="IPR001205">
    <property type="entry name" value="RNA-dir_pol_C"/>
</dbReference>
<dbReference type="InterPro" id="IPR013648">
    <property type="entry name" value="PP_Potyviridae"/>
</dbReference>
<dbReference type="GO" id="GO:0005524">
    <property type="term" value="F:ATP binding"/>
    <property type="evidence" value="ECO:0007669"/>
    <property type="project" value="UniProtKB-KW"/>
</dbReference>
<evidence type="ECO:0000259" key="36">
    <source>
        <dbReference type="PROSITE" id="PS51194"/>
    </source>
</evidence>
<evidence type="ECO:0000256" key="16">
    <source>
        <dbReference type="ARBA" id="ARBA00022632"/>
    </source>
</evidence>
<dbReference type="PROSITE" id="PS51436">
    <property type="entry name" value="POTYVIRUS_NIA_PRO"/>
    <property type="match status" value="1"/>
</dbReference>
<dbReference type="InterPro" id="IPR001592">
    <property type="entry name" value="Poty_coat"/>
</dbReference>
<evidence type="ECO:0000256" key="5">
    <source>
        <dbReference type="ARBA" id="ARBA00006064"/>
    </source>
</evidence>
<comment type="function">
    <text evidence="29">Has helicase activity. It may be involved in replication.</text>
</comment>
<evidence type="ECO:0000256" key="8">
    <source>
        <dbReference type="ARBA" id="ARBA00022484"/>
    </source>
</evidence>
<dbReference type="InterPro" id="IPR011545">
    <property type="entry name" value="DEAD/DEAH_box_helicase_dom"/>
</dbReference>
<dbReference type="Pfam" id="PF13608">
    <property type="entry name" value="Potyvirid-P3"/>
    <property type="match status" value="1"/>
</dbReference>
<dbReference type="PANTHER" id="PTHR43519">
    <property type="entry name" value="ATP-DEPENDENT RNA HELICASE HRPB"/>
    <property type="match status" value="1"/>
</dbReference>
<dbReference type="GO" id="GO:0006508">
    <property type="term" value="P:proteolysis"/>
    <property type="evidence" value="ECO:0007669"/>
    <property type="project" value="UniProtKB-KW"/>
</dbReference>
<evidence type="ECO:0000256" key="7">
    <source>
        <dbReference type="ARBA" id="ARBA00022463"/>
    </source>
</evidence>
<dbReference type="InterPro" id="IPR027417">
    <property type="entry name" value="P-loop_NTPase"/>
</dbReference>
<evidence type="ECO:0000256" key="29">
    <source>
        <dbReference type="ARBA" id="ARBA00029422"/>
    </source>
</evidence>
<dbReference type="InterPro" id="IPR001650">
    <property type="entry name" value="Helicase_C-like"/>
</dbReference>
<keyword evidence="22" id="KW-0347">Helicase</keyword>
<comment type="similarity">
    <text evidence="5 33">Belongs to the potyviridae genome polyprotein family.</text>
</comment>
<evidence type="ECO:0000256" key="24">
    <source>
        <dbReference type="ARBA" id="ARBA00022840"/>
    </source>
</evidence>
<dbReference type="InterPro" id="IPR043504">
    <property type="entry name" value="Peptidase_S1_PA_chymotrypsin"/>
</dbReference>
<feature type="domain" description="Helicase C-terminal" evidence="36">
    <location>
        <begin position="1502"/>
        <end position="1661"/>
    </location>
</feature>
<keyword evidence="7" id="KW-0941">Suppressor of RNA silencing</keyword>
<dbReference type="InterPro" id="IPR043502">
    <property type="entry name" value="DNA/RNA_pol_sf"/>
</dbReference>
<feature type="active site" description="For helper component proteinase activity" evidence="32">
    <location>
        <position position="673"/>
    </location>
</feature>
<dbReference type="InterPro" id="IPR001456">
    <property type="entry name" value="HC-pro"/>
</dbReference>
<dbReference type="PROSITE" id="PS51192">
    <property type="entry name" value="HELICASE_ATP_BIND_1"/>
    <property type="match status" value="1"/>
</dbReference>
<evidence type="ECO:0000313" key="41">
    <source>
        <dbReference type="Proteomes" id="UP000202934"/>
    </source>
</evidence>
<evidence type="ECO:0000256" key="22">
    <source>
        <dbReference type="ARBA" id="ARBA00022806"/>
    </source>
</evidence>
<comment type="catalytic activity">
    <reaction evidence="1">
        <text>Hydrolyzes glutaminyl bonds, and activity is further restricted by preferences for the amino acids in P6 - P1' that vary with the species of potyvirus, e.g. Glu-Xaa-Xaa-Tyr-Xaa-Gln-|-(Ser or Gly) for the enzyme from tobacco etch virus. The natural substrate is the viral polyprotein, but other proteins and oligopeptides containing the appropriate consensus sequence are also cleaved.</text>
        <dbReference type="EC" id="3.4.22.44"/>
    </reaction>
</comment>
<evidence type="ECO:0000256" key="13">
    <source>
        <dbReference type="ARBA" id="ARBA00022561"/>
    </source>
</evidence>
<dbReference type="GO" id="GO:0016818">
    <property type="term" value="F:hydrolase activity, acting on acid anhydrides, in phosphorus-containing anhydrides"/>
    <property type="evidence" value="ECO:0007669"/>
    <property type="project" value="InterPro"/>
</dbReference>
<dbReference type="InterPro" id="IPR002540">
    <property type="entry name" value="Pept_S30_P1_potyvir"/>
</dbReference>
<dbReference type="PROSITE" id="PS50507">
    <property type="entry name" value="RDRP_SSRNA_POS"/>
    <property type="match status" value="1"/>
</dbReference>
<dbReference type="PANTHER" id="PTHR43519:SF1">
    <property type="entry name" value="ATP-DEPENDENT RNA HELICASE HRPB"/>
    <property type="match status" value="1"/>
</dbReference>
<keyword evidence="15" id="KW-0945">Host-virus interaction</keyword>
<dbReference type="Gene3D" id="3.30.70.270">
    <property type="match status" value="1"/>
</dbReference>
<evidence type="ECO:0000256" key="6">
    <source>
        <dbReference type="ARBA" id="ARBA00020107"/>
    </source>
</evidence>
<keyword evidence="11" id="KW-0191">Covalent protein-RNA linkage</keyword>
<dbReference type="GO" id="GO:0044161">
    <property type="term" value="C:host cell cytoplasmic vesicle"/>
    <property type="evidence" value="ECO:0007669"/>
    <property type="project" value="UniProtKB-SubCell"/>
</dbReference>
<evidence type="ECO:0000259" key="35">
    <source>
        <dbReference type="PROSITE" id="PS51192"/>
    </source>
</evidence>
<comment type="function">
    <text evidence="31">Mediates the cap-independent, EIF4E-dependent translation of viral genomic RNAs. Binds to the cap-binding site of host EIF4E and thus interferes with the host EIF4E-dependent mRNA export and translation. VPg-RNA directly binds EIF4E and is a template for transcription. Also forms trimeric complexes with EIF4E-EIF4G, which are templates for translation.</text>
</comment>
<dbReference type="GO" id="GO:0006351">
    <property type="term" value="P:DNA-templated transcription"/>
    <property type="evidence" value="ECO:0007669"/>
    <property type="project" value="InterPro"/>
</dbReference>
<comment type="subcellular location">
    <subcellularLocation>
        <location evidence="30">Host cytoplasmic vesicle</location>
    </subcellularLocation>
    <subcellularLocation>
        <location evidence="3">Host nucleus</location>
    </subcellularLocation>
    <subcellularLocation>
        <location evidence="4">Virion</location>
    </subcellularLocation>
</comment>
<evidence type="ECO:0000256" key="28">
    <source>
        <dbReference type="ARBA" id="ARBA00029405"/>
    </source>
</evidence>
<sequence length="3156" mass="357482">MASMMMIGSINIDLGNWKVDTGMSKVSSVAARPNLNSANLSKTLLNDRDGVESTTIKTIEKPKISDLFVDCVPVVVPKSVKDDWLLSDSLFAQMRKYIKFTAEGRRILYKGWESFAHNMERFAYTYTRKMKEAAIGRLNKTFDAPDEVINSIRIEEEDVKAVDTTVKPREQVQRKVRAKPKKNYVTWSVEKLINSVRTVSESTGVEIQVIGKRANRPLCLRGVRRYGTKCFKVTTRHECGIYKPVDCYFDEVQRPVFEQLMRPYERRRTIQSKMLTYGDSGLVLSKKEALGGICHEDEVFFIVRGRLLGNLVDAREPLNFESQIAVDHYNDVAKEFWDGYSSTFVEHKNQIDDHVCERDVSVYECGKVAAFLTLIYGQCGKITCGKCAKRVAEMSLGEYSDAVLKEMERLSPFMSKSLASFEHVQQFVDVTKNIASHSKMNYDAFTENIRLIGDRSDAPYSHLLNLNNGIVKLLHSSDGDATRLAEELRQLVRWHKNRIEHVKTGSLATFRNKILAKNQLNLSLLCDNQRDQNGNFVWGLRGAAVNRFFKNYFTEVVVGGKYEQYQVRHNPRGSRQLAIGHLVMPTDLAVLRGQLKGERIDQGPVGENCISRLHGNFLNPCCCVTHDNGVAYESAYMAPTKHHLVVGSPIDPKYIDLPQGKKPGMYIPKEGYCYILIFIAMLLNVEEEKAKQFTKIVRDVLVPKLGTWPKMIDVATACHFLSILHPDTRTAEIPRILVDHQKQILHVIDSYGSATSGFHYLKAGTVAQLILFANDDLQSEIKDYLVGGEKDVTISVQNRRSGCKPQKSLTVLEKMPENHFVKEVTFEVGESSTSQQQRNKGCGSNEERSYPCLNQPLASATNTIWEHMKFLIRAIHRPQKMRQILEDEPFLLLLGILSPAIIKALFESGTFSDGLSIWINRDSSVAHMLAILDDLAVKTTRSDMFWEQLRILEEGYKPLREKLSERRYPSASYGMAFTAISLAHDRIVADKELNQAGFYASGAKIASYLEKNYTDELAISWSELSLCGKLRVMKHTCMRKLRSPDYLQGDKQRIKEWKEASGSCLERCSKTINASVAVAIYHTKRFCKNVLWKSNQALVHIPLKILQGGLPQLFKHVSMLAVLSLLIAIIHNVTSMVNEHKRMKREAQSIAYNKREKQLGRIFELFIAKHGTELSESQWEDFEKSVPDELKTHYREEWCGERSVTYQSKSKQEHIFEQIIGFLLLATLMFSPARSDVVFKVLNKVKSILTSTAPDCRFQSLDTIDDILESKQQVVDVELSTNAAFVETPFDSTFEKWWDNQMQVGNTIPHYRTGGFFMEFKRNWAPKFCSDVINSDEKEFLISGAVGSGKSTGLPFNLSQKGRILVLEPTRPLAENVCAQLRKHPFFCSPSLFMRNVHTVGHSPIDVMTSGFALHSLANKREKIFDYQFIMFDECHVLDSSAMAFYCLLQEVKFPGKILKVSATPPGHECEFETQHPVEVIREASLTFTQFAQNLGTGAYSDVLKKGVNILVYVASYNDVDSLSKLLIEKQFMVTKIDGRTLKSGTNEIATRGTKEKPHFLVATNIIENGVTLDIDVVVDFGTKVVAQLDSDSRRITYSKTNISYGERIQRLGRVGRNKPGTALRLGHTEMGLSEIPVNIATEAAFLSFAYNLPVMTHNVSTSLLGKCTKRQAITALQFELPIYYTSSLIASNGSMHPEIHEVLKPYKLRYSRVEMHELSFQMGHTAQWLTVRDYSKLGVDVQCEPEMKLAFYARDVPERLHEKIWRIVCDLKTNSTRCSIRSHNASKIAYTLRTDPTAVQTSIAIIDQLLEEEQLKQSYMQSLSLMSSSASFISWSSMINAVRSRYAVDHTGENIEKLQRVKARLTEFNNITRTGNYHEAVTEFMEAEAVHYQNKNDMSKFVGLKGKWDSSLLTRDLIVCSVVLVGGIWLTYEHLLRGHQEDVTYQGKGNAARAKQLKMRANRDKRTYRIDAPEEALEQFFGEAYTKHGKKSGKSKTHGMGKKAHKFYHVYGFDPSDYLLVRYVDPLTGATYDEHPLASVSSVQEKFSEIRSQKIANDELELQKIYSQPGIQAYFMKGAGKTALKIDLTPHQALRVSDISTSIMGFPEREGELRQTGKPSEVPIGSVPEGIVEEVSYESKAMCRGLRDYNPISSCVCKLTNSSDGHDSELFGIGYGPFIITNRHLFKHNNGTLRVNSRHGEFKVMNTTQLLMSPVGNTDILLIRMPKDYPPMPSKLIFRAPQADDKVCMVSTNFQTKFMSSAVSETSVIRKVSSGEFWQHWITTLDGQCGSPFVSTRDGAIVGIHSLASMAHAHNYFAPFPANFSVKYLENSEALEWTKHWKFNADKICWGTLNVHEDVPDGLFKISKLISDLKDDLVYAQDKRQGWICSKAEGNLLPVAACEGSLVTKHVIKGPCMLFSTYLATNPDKEAFFRPLMGHYGKSRLNKAAFVQDFFKYADPIELGNVEMEILSQAKQSVIRLLLSAGVGSCNYVTDTDSIFESLNMKAAVGALYKGKKREYFEQFSNEDRDKIIQDSCFRLFSGKMGVWNGSLKAELRPTEKISLNKTRTFTAAPLDSLLGGKVCVDDFNNQFYEGHMKGPWTVGMTKFYKQWDVLFRMLPDGWVYCDADGSRFDSSLTPVLLNCVLNIRSEFLEDWDIGEQMLRNFYTEIVYTPIAVPDGSIIKKCKGNNSGQPSTVVDNTLMVMLAMQYSLAKLGVEFEGQEDVIKYFANGDDLLIAVRPDFCNHILDHLGSLFNQLGLIYDFSHRTREKSELFYLSHCGVLKDGIYIPKLEKERIVSILEWDKSSEPIQRLEAICAAIIEAWGYDDLIHEIRTFYSWVLEQAPYNELAREGKAPYLAELALRHLYTDEKIDASELLDYVRRFQNLFDDELPQDNCIFQSQVDAGNEGAIEKAKKAEKDVDAGSSGITTIIQVKSFSKSMKMPQINGKKMLDLSHLLQYKPAAEDLYNTRASQAQLEHWYNGIMKAYEINADEMAKVLNGLIVWCIENGTSPNLRDTWRMEFSGTFVEYPLQPIIEFAQPSLRQIMRHFSNIAESYIVMRNQTERYMPRYAIQRGLTDYSLARFAFDFYDVTAQTSVRAREAVAQMKAAALRGASSKLFTLDGKVGTATEDTERHTVEDVNRNMHSMLGVRGVI</sequence>
<dbReference type="RefSeq" id="YP_006382256.1">
    <property type="nucleotide sequence ID" value="NC_017967.1"/>
</dbReference>
<feature type="domain" description="Peptidase S30" evidence="39">
    <location>
        <begin position="183"/>
        <end position="329"/>
    </location>
</feature>
<keyword evidence="17" id="KW-0645">Protease</keyword>
<evidence type="ECO:0000256" key="4">
    <source>
        <dbReference type="ARBA" id="ARBA00004328"/>
    </source>
</evidence>
<keyword evidence="27" id="KW-0899">Viral immunoevasion</keyword>
<feature type="domain" description="RdRp catalytic" evidence="34">
    <location>
        <begin position="2624"/>
        <end position="2748"/>
    </location>
</feature>
<dbReference type="InterPro" id="IPR031159">
    <property type="entry name" value="HC_PRO_CPD_dom"/>
</dbReference>
<dbReference type="PROSITE" id="PS51871">
    <property type="entry name" value="PV_P1_PRO"/>
    <property type="match status" value="1"/>
</dbReference>
<evidence type="ECO:0000313" key="40">
    <source>
        <dbReference type="EMBL" id="AFJ92905.1"/>
    </source>
</evidence>
<keyword evidence="19" id="KW-0548">Nucleotidyltransferase</keyword>
<name>I2E5K1_9POTV</name>
<dbReference type="GeneID" id="12978528"/>
<dbReference type="GO" id="GO:0004197">
    <property type="term" value="F:cysteine-type endopeptidase activity"/>
    <property type="evidence" value="ECO:0007669"/>
    <property type="project" value="InterPro"/>
</dbReference>
<dbReference type="InterPro" id="IPR039560">
    <property type="entry name" value="Potyvirid-P3"/>
</dbReference>
<dbReference type="Gene3D" id="3.40.50.300">
    <property type="entry name" value="P-loop containing nucleotide triphosphate hydrolases"/>
    <property type="match status" value="2"/>
</dbReference>
<evidence type="ECO:0000256" key="20">
    <source>
        <dbReference type="ARBA" id="ARBA00022741"/>
    </source>
</evidence>
<dbReference type="SUPFAM" id="SSF52540">
    <property type="entry name" value="P-loop containing nucleoside triphosphate hydrolases"/>
    <property type="match status" value="2"/>
</dbReference>
<dbReference type="GO" id="GO:0004386">
    <property type="term" value="F:helicase activity"/>
    <property type="evidence" value="ECO:0007669"/>
    <property type="project" value="UniProtKB-KW"/>
</dbReference>
<dbReference type="InterPro" id="IPR007094">
    <property type="entry name" value="RNA-dir_pol_PSvirus"/>
</dbReference>
<dbReference type="GO" id="GO:0039694">
    <property type="term" value="P:viral RNA genome replication"/>
    <property type="evidence" value="ECO:0007669"/>
    <property type="project" value="InterPro"/>
</dbReference>
<reference evidence="40 41" key="1">
    <citation type="journal article" date="2012" name="Arch. Virol.">
        <title>Complete genome sequences of seven carlavirus and potyvirus isolates from Narcissus and Hippeastrum plants in Australia, and proposals to clarify their naming.</title>
        <authorList>
            <person name="Wylie S.J."/>
            <person name="Jones M.G."/>
        </authorList>
    </citation>
    <scope>NUCLEOTIDE SEQUENCE [LARGE SCALE GENOMIC DNA]</scope>
    <source>
        <strain evidence="40">Marijiniup 1</strain>
    </source>
</reference>
<evidence type="ECO:0000256" key="15">
    <source>
        <dbReference type="ARBA" id="ARBA00022581"/>
    </source>
</evidence>
<comment type="catalytic activity">
    <reaction evidence="2">
        <text>Hydrolyzes a Gly-|-Gly bond at its own C-terminus, commonly in the sequence -Tyr-Xaa-Val-Gly-|-Gly, in the processing of the potyviral polyprotein.</text>
        <dbReference type="EC" id="3.4.22.45"/>
    </reaction>
</comment>
<evidence type="ECO:0000256" key="21">
    <source>
        <dbReference type="ARBA" id="ARBA00022801"/>
    </source>
</evidence>
<evidence type="ECO:0000256" key="1">
    <source>
        <dbReference type="ARBA" id="ARBA00000785"/>
    </source>
</evidence>
<keyword evidence="24" id="KW-0067">ATP-binding</keyword>